<feature type="transmembrane region" description="Helical" evidence="2">
    <location>
        <begin position="7"/>
        <end position="28"/>
    </location>
</feature>
<feature type="transmembrane region" description="Helical" evidence="2">
    <location>
        <begin position="75"/>
        <end position="95"/>
    </location>
</feature>
<gene>
    <name evidence="3" type="ORF">LCIT_15190</name>
</gene>
<name>A0A5A5U011_LEUCI</name>
<dbReference type="AlphaFoldDB" id="A0A5A5U011"/>
<dbReference type="InterPro" id="IPR037185">
    <property type="entry name" value="EmrE-like"/>
</dbReference>
<dbReference type="GeneID" id="61103061"/>
<feature type="transmembrane region" description="Helical" evidence="2">
    <location>
        <begin position="101"/>
        <end position="120"/>
    </location>
</feature>
<sequence length="312" mass="34482">MSIRFKAITLGIISAFFFSITFVVNEVMANAHGYWGYTAALRYLWMLPLMLIVNKLFGSNVRHVLGIIKRDMKSWFIWSQVCFVLFYVPLCWAVNYLPGWLISATWQLTIIFGVLTTPLVRVKTQQSGYVRLKIPTKAIPWMVIILVGVFLTVASYITHLKHIAPLLFAIIAIMLAAVAYPLGNRQIMATTDGTVTASEKVLAMLICSYPTWLIIATLSYTQVGLPSAPQLLNTFIVALCSGVIATVLFFGATQLAVHDMKSLAAVEATQAMEVIFSVLLSLLFLGHALPTPAQLAGLCLMVFGIIMLSIRE</sequence>
<dbReference type="Proteomes" id="UP000323274">
    <property type="component" value="Unassembled WGS sequence"/>
</dbReference>
<evidence type="ECO:0000313" key="3">
    <source>
        <dbReference type="EMBL" id="GDZ84277.1"/>
    </source>
</evidence>
<feature type="transmembrane region" description="Helical" evidence="2">
    <location>
        <begin position="34"/>
        <end position="54"/>
    </location>
</feature>
<comment type="caution">
    <text evidence="3">The sequence shown here is derived from an EMBL/GenBank/DDBJ whole genome shotgun (WGS) entry which is preliminary data.</text>
</comment>
<comment type="subcellular location">
    <subcellularLocation>
        <location evidence="1">Endomembrane system</location>
        <topology evidence="1">Multi-pass membrane protein</topology>
    </subcellularLocation>
</comment>
<dbReference type="EMBL" id="BJJW01000009">
    <property type="protein sequence ID" value="GDZ84277.1"/>
    <property type="molecule type" value="Genomic_DNA"/>
</dbReference>
<reference evidence="3 4" key="1">
    <citation type="submission" date="2019-04" db="EMBL/GenBank/DDBJ databases">
        <title>A pseudo-fructophilic Leuconostoc citreum strain F192-5 isolated from peel of satsuma mandarin: the first report for isolation and characterization of strain-dependent fructophilic-like characteristics.</title>
        <authorList>
            <person name="Maeno S."/>
            <person name="Tanizawa Y."/>
            <person name="Kajikawa A."/>
            <person name="Kanesaki Y."/>
            <person name="Kubota E."/>
            <person name="Arita M."/>
            <person name="Leon D."/>
            <person name="Endo A."/>
        </authorList>
    </citation>
    <scope>NUCLEOTIDE SEQUENCE [LARGE SCALE GENOMIC DNA]</scope>
    <source>
        <strain evidence="3 4">F192-5</strain>
    </source>
</reference>
<accession>A0A5A5U011</accession>
<evidence type="ECO:0000256" key="2">
    <source>
        <dbReference type="SAM" id="Phobius"/>
    </source>
</evidence>
<feature type="transmembrane region" description="Helical" evidence="2">
    <location>
        <begin position="141"/>
        <end position="157"/>
    </location>
</feature>
<feature type="transmembrane region" description="Helical" evidence="2">
    <location>
        <begin position="291"/>
        <end position="310"/>
    </location>
</feature>
<feature type="transmembrane region" description="Helical" evidence="2">
    <location>
        <begin position="264"/>
        <end position="285"/>
    </location>
</feature>
<dbReference type="SUPFAM" id="SSF103481">
    <property type="entry name" value="Multidrug resistance efflux transporter EmrE"/>
    <property type="match status" value="1"/>
</dbReference>
<evidence type="ECO:0000256" key="1">
    <source>
        <dbReference type="ARBA" id="ARBA00004127"/>
    </source>
</evidence>
<feature type="transmembrane region" description="Helical" evidence="2">
    <location>
        <begin position="232"/>
        <end position="252"/>
    </location>
</feature>
<organism evidence="3 4">
    <name type="scientific">Leuconostoc citreum</name>
    <dbReference type="NCBI Taxonomy" id="33964"/>
    <lineage>
        <taxon>Bacteria</taxon>
        <taxon>Bacillati</taxon>
        <taxon>Bacillota</taxon>
        <taxon>Bacilli</taxon>
        <taxon>Lactobacillales</taxon>
        <taxon>Lactobacillaceae</taxon>
        <taxon>Leuconostoc</taxon>
    </lineage>
</organism>
<feature type="transmembrane region" description="Helical" evidence="2">
    <location>
        <begin position="163"/>
        <end position="180"/>
    </location>
</feature>
<dbReference type="Pfam" id="PF13536">
    <property type="entry name" value="EmrE"/>
    <property type="match status" value="1"/>
</dbReference>
<protein>
    <submittedName>
        <fullName evidence="3">Membrane protein</fullName>
    </submittedName>
</protein>
<dbReference type="InterPro" id="IPR032713">
    <property type="entry name" value="EmrE"/>
</dbReference>
<keyword evidence="2" id="KW-0472">Membrane</keyword>
<keyword evidence="2" id="KW-1133">Transmembrane helix</keyword>
<feature type="transmembrane region" description="Helical" evidence="2">
    <location>
        <begin position="201"/>
        <end position="220"/>
    </location>
</feature>
<dbReference type="RefSeq" id="WP_004905115.1">
    <property type="nucleotide sequence ID" value="NZ_BJJW01000009.1"/>
</dbReference>
<evidence type="ECO:0000313" key="4">
    <source>
        <dbReference type="Proteomes" id="UP000323274"/>
    </source>
</evidence>
<keyword evidence="2" id="KW-0812">Transmembrane</keyword>
<proteinExistence type="predicted"/>